<evidence type="ECO:0000256" key="9">
    <source>
        <dbReference type="ARBA" id="ARBA00022741"/>
    </source>
</evidence>
<feature type="compositionally biased region" description="Polar residues" evidence="13">
    <location>
        <begin position="715"/>
        <end position="741"/>
    </location>
</feature>
<dbReference type="InterPro" id="IPR048840">
    <property type="entry name" value="PolA_pol_NTPase"/>
</dbReference>
<evidence type="ECO:0000256" key="2">
    <source>
        <dbReference type="ARBA" id="ARBA00001946"/>
    </source>
</evidence>
<evidence type="ECO:0000256" key="5">
    <source>
        <dbReference type="ARBA" id="ARBA00012388"/>
    </source>
</evidence>
<evidence type="ECO:0000256" key="3">
    <source>
        <dbReference type="ARBA" id="ARBA00004123"/>
    </source>
</evidence>
<dbReference type="InterPro" id="IPR043519">
    <property type="entry name" value="NT_sf"/>
</dbReference>
<dbReference type="GeneID" id="107023221"/>
<keyword evidence="11" id="KW-0460">Magnesium</keyword>
<comment type="cofactor">
    <cofactor evidence="2">
        <name>Mg(2+)</name>
        <dbReference type="ChEBI" id="CHEBI:18420"/>
    </cofactor>
</comment>
<protein>
    <recommendedName>
        <fullName evidence="5">polynucleotide adenylyltransferase</fullName>
        <ecNumber evidence="5">2.7.7.19</ecNumber>
    </recommendedName>
</protein>
<evidence type="ECO:0000313" key="18">
    <source>
        <dbReference type="RefSeq" id="XP_015079326.1"/>
    </source>
</evidence>
<keyword evidence="9" id="KW-0547">Nucleotide-binding</keyword>
<gene>
    <name evidence="18" type="primary">LOC107023221</name>
</gene>
<accession>A0ABM1H268</accession>
<dbReference type="SUPFAM" id="SSF81631">
    <property type="entry name" value="PAP/OAS1 substrate-binding domain"/>
    <property type="match status" value="1"/>
</dbReference>
<keyword evidence="8" id="KW-0479">Metal-binding</keyword>
<dbReference type="InterPro" id="IPR011068">
    <property type="entry name" value="NuclTrfase_I-like_C"/>
</dbReference>
<dbReference type="PANTHER" id="PTHR10682:SF22">
    <property type="entry name" value="POLYNUCLEOTIDE ADENYLYLTRANSFERASE"/>
    <property type="match status" value="1"/>
</dbReference>
<keyword evidence="17" id="KW-1185">Reference proteome</keyword>
<reference evidence="18" key="2">
    <citation type="submission" date="2025-08" db="UniProtKB">
        <authorList>
            <consortium name="RefSeq"/>
        </authorList>
    </citation>
    <scope>IDENTIFICATION</scope>
</reference>
<feature type="compositionally biased region" description="Basic and acidic residues" evidence="13">
    <location>
        <begin position="524"/>
        <end position="561"/>
    </location>
</feature>
<dbReference type="Pfam" id="PF04926">
    <property type="entry name" value="PAP_RNA-bind"/>
    <property type="match status" value="1"/>
</dbReference>
<keyword evidence="6" id="KW-0507">mRNA processing</keyword>
<evidence type="ECO:0000259" key="16">
    <source>
        <dbReference type="Pfam" id="PF20750"/>
    </source>
</evidence>
<dbReference type="RefSeq" id="XP_015079326.1">
    <property type="nucleotide sequence ID" value="XM_015223840.2"/>
</dbReference>
<evidence type="ECO:0000256" key="4">
    <source>
        <dbReference type="ARBA" id="ARBA00010912"/>
    </source>
</evidence>
<dbReference type="SUPFAM" id="SSF55003">
    <property type="entry name" value="PAP/Archaeal CCA-adding enzyme, C-terminal domain"/>
    <property type="match status" value="1"/>
</dbReference>
<sequence>MGVSNCSITLPPTQQVPLPKEYGVTKPLSLAGPMEADIQRTKELEKFLGGAGLCESAEEAAKREGVLCQLKQIVKDWVKDLTRLRGYNDQMVEDANAVILTFGSYRLGVHGPGADIDTLCVGPCYVNREDDFFFVLHNILVEREEVTELQPVPDAHVPVMKFKFDGISIDLLYASISLLVVPDDLDISSESVFCNVDEPTVRSLNGCRVADKILKDVPNIEFFRITLRCLKFWAKQRGVYSNVTGFLGGVNWALLVARVCQLYPNAVPSMLVSRFFRVYTQWRWPNPVMLCQIEDKEFGFSIWDPRKNPWDRTHQMPIITPAYPCMNSSYNVSASTLRVMTEQFEFGNNICQEIDLNKARWTALFEQYPFFESYKNYLQVDIVAADVDDLLVWRGWVESRLRQLTLMIERDTSGKLQCHPYPHEYVDPSKQCAHRAFFMGLQRRPGELVQEGQQFDIRGTVDEFRHQVNMYMYWKPGMEMFVSHVRRKQIPSYVLSDGYKRNQTPRLMSGQLGEKPVTIIFRSRSRERGGLERKRELEGVEESHQSLDKRPSISPPRRESPSPELIVGERSGMLLQQCFSTVTGGKRKSEEISNNVTNDKMQFAIPDKDVNIEQRKSRRAQCVESEDGCVYQSSGVTNLVEAGTSRAPAHELLRLGHDGYAAGSTGGNSLRSSQGDLYRAESKSLLNNVCENGSRFLEDALRELEPKAARGVLTSPDSIGSESVQKSSTGHVSRLSVTSTA</sequence>
<feature type="domain" description="Poly(A) polymerase nucleotidyltransferase" evidence="16">
    <location>
        <begin position="23"/>
        <end position="217"/>
    </location>
</feature>
<dbReference type="Pfam" id="PF20750">
    <property type="entry name" value="PAP_NTPase"/>
    <property type="match status" value="1"/>
</dbReference>
<comment type="subcellular location">
    <subcellularLocation>
        <location evidence="3">Nucleus</location>
    </subcellularLocation>
</comment>
<dbReference type="EC" id="2.7.7.19" evidence="5"/>
<dbReference type="Gene3D" id="3.30.460.10">
    <property type="entry name" value="Beta Polymerase, domain 2"/>
    <property type="match status" value="1"/>
</dbReference>
<keyword evidence="7" id="KW-0808">Transferase</keyword>
<evidence type="ECO:0000256" key="11">
    <source>
        <dbReference type="ARBA" id="ARBA00022842"/>
    </source>
</evidence>
<feature type="region of interest" description="Disordered" evidence="13">
    <location>
        <begin position="709"/>
        <end position="741"/>
    </location>
</feature>
<dbReference type="InterPro" id="IPR007012">
    <property type="entry name" value="PolA_pol_cen_dom"/>
</dbReference>
<comment type="cofactor">
    <cofactor evidence="1">
        <name>Mn(2+)</name>
        <dbReference type="ChEBI" id="CHEBI:29035"/>
    </cofactor>
</comment>
<evidence type="ECO:0000259" key="14">
    <source>
        <dbReference type="Pfam" id="PF04926"/>
    </source>
</evidence>
<evidence type="ECO:0000259" key="15">
    <source>
        <dbReference type="Pfam" id="PF04928"/>
    </source>
</evidence>
<dbReference type="Pfam" id="PF04928">
    <property type="entry name" value="PAP_central"/>
    <property type="match status" value="1"/>
</dbReference>
<comment type="similarity">
    <text evidence="4">Belongs to the poly(A) polymerase family.</text>
</comment>
<organism evidence="17 18">
    <name type="scientific">Solanum pennellii</name>
    <name type="common">Tomato</name>
    <name type="synonym">Lycopersicon pennellii</name>
    <dbReference type="NCBI Taxonomy" id="28526"/>
    <lineage>
        <taxon>Eukaryota</taxon>
        <taxon>Viridiplantae</taxon>
        <taxon>Streptophyta</taxon>
        <taxon>Embryophyta</taxon>
        <taxon>Tracheophyta</taxon>
        <taxon>Spermatophyta</taxon>
        <taxon>Magnoliopsida</taxon>
        <taxon>eudicotyledons</taxon>
        <taxon>Gunneridae</taxon>
        <taxon>Pentapetalae</taxon>
        <taxon>asterids</taxon>
        <taxon>lamiids</taxon>
        <taxon>Solanales</taxon>
        <taxon>Solanaceae</taxon>
        <taxon>Solanoideae</taxon>
        <taxon>Solaneae</taxon>
        <taxon>Solanum</taxon>
        <taxon>Solanum subgen. Lycopersicon</taxon>
    </lineage>
</organism>
<feature type="domain" description="Poly(A) polymerase central" evidence="15">
    <location>
        <begin position="223"/>
        <end position="367"/>
    </location>
</feature>
<keyword evidence="12" id="KW-0539">Nucleus</keyword>
<name>A0ABM1H268_SOLPN</name>
<evidence type="ECO:0000256" key="1">
    <source>
        <dbReference type="ARBA" id="ARBA00001936"/>
    </source>
</evidence>
<dbReference type="Gene3D" id="3.30.70.590">
    <property type="entry name" value="Poly(A) polymerase predicted RNA binding domain"/>
    <property type="match status" value="1"/>
</dbReference>
<evidence type="ECO:0000256" key="13">
    <source>
        <dbReference type="SAM" id="MobiDB-lite"/>
    </source>
</evidence>
<evidence type="ECO:0000313" key="17">
    <source>
        <dbReference type="Proteomes" id="UP000694930"/>
    </source>
</evidence>
<evidence type="ECO:0000256" key="8">
    <source>
        <dbReference type="ARBA" id="ARBA00022723"/>
    </source>
</evidence>
<dbReference type="CDD" id="cd05402">
    <property type="entry name" value="NT_PAP_TUTase"/>
    <property type="match status" value="1"/>
</dbReference>
<dbReference type="InterPro" id="IPR007010">
    <property type="entry name" value="PolA_pol_RNA-bd_dom"/>
</dbReference>
<reference evidence="17" key="1">
    <citation type="journal article" date="2014" name="Nat. Genet.">
        <title>The genome of the stress-tolerant wild tomato species Solanum pennellii.</title>
        <authorList>
            <person name="Bolger A."/>
            <person name="Scossa F."/>
            <person name="Bolger M.E."/>
            <person name="Lanz C."/>
            <person name="Maumus F."/>
            <person name="Tohge T."/>
            <person name="Quesneville H."/>
            <person name="Alseekh S."/>
            <person name="Sorensen I."/>
            <person name="Lichtenstein G."/>
            <person name="Fich E.A."/>
            <person name="Conte M."/>
            <person name="Keller H."/>
            <person name="Schneeberger K."/>
            <person name="Schwacke R."/>
            <person name="Ofner I."/>
            <person name="Vrebalov J."/>
            <person name="Xu Y."/>
            <person name="Osorio S."/>
            <person name="Aflitos S.A."/>
            <person name="Schijlen E."/>
            <person name="Jimenez-Gomez J.M."/>
            <person name="Ryngajllo M."/>
            <person name="Kimura S."/>
            <person name="Kumar R."/>
            <person name="Koenig D."/>
            <person name="Headland L.R."/>
            <person name="Maloof J.N."/>
            <person name="Sinha N."/>
            <person name="van Ham R.C."/>
            <person name="Lankhorst R.K."/>
            <person name="Mao L."/>
            <person name="Vogel A."/>
            <person name="Arsova B."/>
            <person name="Panstruga R."/>
            <person name="Fei Z."/>
            <person name="Rose J.K."/>
            <person name="Zamir D."/>
            <person name="Carrari F."/>
            <person name="Giovannoni J.J."/>
            <person name="Weigel D."/>
            <person name="Usadel B."/>
            <person name="Fernie A.R."/>
        </authorList>
    </citation>
    <scope>NUCLEOTIDE SEQUENCE [LARGE SCALE GENOMIC DNA]</scope>
    <source>
        <strain evidence="17">cv. LA0716</strain>
    </source>
</reference>
<proteinExistence type="inferred from homology"/>
<dbReference type="SUPFAM" id="SSF81301">
    <property type="entry name" value="Nucleotidyltransferase"/>
    <property type="match status" value="1"/>
</dbReference>
<keyword evidence="10" id="KW-0067">ATP-binding</keyword>
<feature type="region of interest" description="Disordered" evidence="13">
    <location>
        <begin position="523"/>
        <end position="564"/>
    </location>
</feature>
<dbReference type="Gene3D" id="1.10.1410.10">
    <property type="match status" value="1"/>
</dbReference>
<dbReference type="PANTHER" id="PTHR10682">
    <property type="entry name" value="POLY A POLYMERASE"/>
    <property type="match status" value="1"/>
</dbReference>
<evidence type="ECO:0000256" key="12">
    <source>
        <dbReference type="ARBA" id="ARBA00023242"/>
    </source>
</evidence>
<evidence type="ECO:0000256" key="7">
    <source>
        <dbReference type="ARBA" id="ARBA00022679"/>
    </source>
</evidence>
<feature type="domain" description="Poly(A) polymerase RNA-binding" evidence="14">
    <location>
        <begin position="370"/>
        <end position="427"/>
    </location>
</feature>
<evidence type="ECO:0000256" key="10">
    <source>
        <dbReference type="ARBA" id="ARBA00022840"/>
    </source>
</evidence>
<evidence type="ECO:0000256" key="6">
    <source>
        <dbReference type="ARBA" id="ARBA00022664"/>
    </source>
</evidence>
<dbReference type="Proteomes" id="UP000694930">
    <property type="component" value="Chromosome 6"/>
</dbReference>